<dbReference type="SUPFAM" id="SSF53448">
    <property type="entry name" value="Nucleotide-diphospho-sugar transferases"/>
    <property type="match status" value="1"/>
</dbReference>
<keyword evidence="6 7" id="KW-0414">Isoprene biosynthesis</keyword>
<dbReference type="FunFam" id="3.90.550.10:FF:000003">
    <property type="entry name" value="2-C-methyl-D-erythritol 4-phosphate cytidylyltransferase"/>
    <property type="match status" value="1"/>
</dbReference>
<dbReference type="Proteomes" id="UP000245887">
    <property type="component" value="Unassembled WGS sequence"/>
</dbReference>
<protein>
    <recommendedName>
        <fullName evidence="7">2-C-methyl-D-erythritol 4-phosphate cytidylyltransferase</fullName>
        <ecNumber evidence="7">2.7.7.60</ecNumber>
    </recommendedName>
    <alternativeName>
        <fullName evidence="7">4-diphosphocytidyl-2C-methyl-D-erythritol synthase</fullName>
    </alternativeName>
    <alternativeName>
        <fullName evidence="7">MEP cytidylyltransferase</fullName>
        <shortName evidence="7">MCT</shortName>
    </alternativeName>
</protein>
<dbReference type="CDD" id="cd02516">
    <property type="entry name" value="CDP-ME_synthetase"/>
    <property type="match status" value="1"/>
</dbReference>
<dbReference type="NCBIfam" id="TIGR00453">
    <property type="entry name" value="ispD"/>
    <property type="match status" value="1"/>
</dbReference>
<dbReference type="EMBL" id="QEKQ01000012">
    <property type="protein sequence ID" value="PVY69622.1"/>
    <property type="molecule type" value="Genomic_DNA"/>
</dbReference>
<feature type="site" description="Positions MEP for the nucleophilic attack" evidence="7">
    <location>
        <position position="160"/>
    </location>
</feature>
<comment type="caution">
    <text evidence="8">The sequence shown here is derived from an EMBL/GenBank/DDBJ whole genome shotgun (WGS) entry which is preliminary data.</text>
</comment>
<dbReference type="InterPro" id="IPR034683">
    <property type="entry name" value="IspD/TarI"/>
</dbReference>
<evidence type="ECO:0000313" key="8">
    <source>
        <dbReference type="EMBL" id="PVY69622.1"/>
    </source>
</evidence>
<dbReference type="OrthoDB" id="9806837at2"/>
<dbReference type="UniPathway" id="UPA00056">
    <property type="reaction ID" value="UER00093"/>
</dbReference>
<accession>A0A2U1CT56</accession>
<dbReference type="InterPro" id="IPR029044">
    <property type="entry name" value="Nucleotide-diphossugar_trans"/>
</dbReference>
<dbReference type="EC" id="2.7.7.60" evidence="7"/>
<dbReference type="Gene3D" id="3.90.550.10">
    <property type="entry name" value="Spore Coat Polysaccharide Biosynthesis Protein SpsA, Chain A"/>
    <property type="match status" value="1"/>
</dbReference>
<evidence type="ECO:0000256" key="2">
    <source>
        <dbReference type="ARBA" id="ARBA00004787"/>
    </source>
</evidence>
<name>A0A2U1CT56_9GAMM</name>
<dbReference type="InterPro" id="IPR001228">
    <property type="entry name" value="IspD"/>
</dbReference>
<feature type="site" description="Transition state stabilizer" evidence="7">
    <location>
        <position position="19"/>
    </location>
</feature>
<organism evidence="8 9">
    <name type="scientific">Tamilnaduibacter salinus</name>
    <dbReference type="NCBI Taxonomy" id="1484056"/>
    <lineage>
        <taxon>Bacteria</taxon>
        <taxon>Pseudomonadati</taxon>
        <taxon>Pseudomonadota</taxon>
        <taxon>Gammaproteobacteria</taxon>
        <taxon>Pseudomonadales</taxon>
        <taxon>Marinobacteraceae</taxon>
        <taxon>Tamilnaduibacter</taxon>
    </lineage>
</organism>
<dbReference type="GO" id="GO:0019288">
    <property type="term" value="P:isopentenyl diphosphate biosynthetic process, methylerythritol 4-phosphate pathway"/>
    <property type="evidence" value="ECO:0007669"/>
    <property type="project" value="UniProtKB-UniRule"/>
</dbReference>
<comment type="similarity">
    <text evidence="3 7">Belongs to the IspD/TarI cytidylyltransferase family. IspD subfamily.</text>
</comment>
<sequence length="241" mass="26470">MPDPLRYWLVIPAAGAGRRMGAEQPKQYLPLGHRRLLDVTLQRLLDAFAFEGCMVALDADDRWWSQCDSAADERVATCVGGVERADSVLAALDALADWARPDDWVLVHDVARPCLARGDLERLISTLGPGTDGGLLAVPVSDTVKQALPGGERVSQTMDRSTLWRAMTPQQFRYQPLQAALRGALRGRAPVTDESSAMEAAGYQPRLIPGRSDNLKVTVPEDLALAEWLLTRLEAQEETDR</sequence>
<dbReference type="PANTHER" id="PTHR32125:SF4">
    <property type="entry name" value="2-C-METHYL-D-ERYTHRITOL 4-PHOSPHATE CYTIDYLYLTRANSFERASE, CHLOROPLASTIC"/>
    <property type="match status" value="1"/>
</dbReference>
<proteinExistence type="inferred from homology"/>
<dbReference type="RefSeq" id="WP_116919893.1">
    <property type="nucleotide sequence ID" value="NZ_QEKQ01000012.1"/>
</dbReference>
<evidence type="ECO:0000256" key="4">
    <source>
        <dbReference type="ARBA" id="ARBA00022679"/>
    </source>
</evidence>
<dbReference type="AlphaFoldDB" id="A0A2U1CT56"/>
<evidence type="ECO:0000256" key="1">
    <source>
        <dbReference type="ARBA" id="ARBA00001282"/>
    </source>
</evidence>
<comment type="catalytic activity">
    <reaction evidence="1 7">
        <text>2-C-methyl-D-erythritol 4-phosphate + CTP + H(+) = 4-CDP-2-C-methyl-D-erythritol + diphosphate</text>
        <dbReference type="Rhea" id="RHEA:13429"/>
        <dbReference type="ChEBI" id="CHEBI:15378"/>
        <dbReference type="ChEBI" id="CHEBI:33019"/>
        <dbReference type="ChEBI" id="CHEBI:37563"/>
        <dbReference type="ChEBI" id="CHEBI:57823"/>
        <dbReference type="ChEBI" id="CHEBI:58262"/>
        <dbReference type="EC" id="2.7.7.60"/>
    </reaction>
</comment>
<dbReference type="PROSITE" id="PS01295">
    <property type="entry name" value="ISPD"/>
    <property type="match status" value="1"/>
</dbReference>
<gene>
    <name evidence="7" type="primary">ispD</name>
    <name evidence="8" type="ORF">C8D92_11224</name>
</gene>
<evidence type="ECO:0000256" key="7">
    <source>
        <dbReference type="HAMAP-Rule" id="MF_00108"/>
    </source>
</evidence>
<dbReference type="HAMAP" id="MF_00108">
    <property type="entry name" value="IspD"/>
    <property type="match status" value="1"/>
</dbReference>
<dbReference type="Pfam" id="PF01128">
    <property type="entry name" value="IspD"/>
    <property type="match status" value="1"/>
</dbReference>
<comment type="function">
    <text evidence="7">Catalyzes the formation of 4-diphosphocytidyl-2-C-methyl-D-erythritol from CTP and 2-C-methyl-D-erythritol 4-phosphate (MEP).</text>
</comment>
<dbReference type="GO" id="GO:0050518">
    <property type="term" value="F:2-C-methyl-D-erythritol 4-phosphate cytidylyltransferase activity"/>
    <property type="evidence" value="ECO:0007669"/>
    <property type="project" value="UniProtKB-UniRule"/>
</dbReference>
<dbReference type="InterPro" id="IPR050088">
    <property type="entry name" value="IspD/TarI_cytidylyltransf_bact"/>
</dbReference>
<evidence type="ECO:0000256" key="5">
    <source>
        <dbReference type="ARBA" id="ARBA00022695"/>
    </source>
</evidence>
<feature type="site" description="Transition state stabilizer" evidence="7">
    <location>
        <position position="26"/>
    </location>
</feature>
<dbReference type="InterPro" id="IPR018294">
    <property type="entry name" value="ISPD_synthase_CS"/>
</dbReference>
<evidence type="ECO:0000256" key="3">
    <source>
        <dbReference type="ARBA" id="ARBA00009789"/>
    </source>
</evidence>
<evidence type="ECO:0000313" key="9">
    <source>
        <dbReference type="Proteomes" id="UP000245887"/>
    </source>
</evidence>
<reference evidence="8 9" key="1">
    <citation type="submission" date="2018-04" db="EMBL/GenBank/DDBJ databases">
        <title>Genomic Encyclopedia of Type Strains, Phase IV (KMG-IV): sequencing the most valuable type-strain genomes for metagenomic binning, comparative biology and taxonomic classification.</title>
        <authorList>
            <person name="Goeker M."/>
        </authorList>
    </citation>
    <scope>NUCLEOTIDE SEQUENCE [LARGE SCALE GENOMIC DNA]</scope>
    <source>
        <strain evidence="8 9">DSM 28688</strain>
    </source>
</reference>
<keyword evidence="5 7" id="KW-0548">Nucleotidyltransferase</keyword>
<evidence type="ECO:0000256" key="6">
    <source>
        <dbReference type="ARBA" id="ARBA00023229"/>
    </source>
</evidence>
<keyword evidence="4 7" id="KW-0808">Transferase</keyword>
<feature type="site" description="Positions MEP for the nucleophilic attack" evidence="7">
    <location>
        <position position="216"/>
    </location>
</feature>
<dbReference type="PANTHER" id="PTHR32125">
    <property type="entry name" value="2-C-METHYL-D-ERYTHRITOL 4-PHOSPHATE CYTIDYLYLTRANSFERASE, CHLOROPLASTIC"/>
    <property type="match status" value="1"/>
</dbReference>
<comment type="pathway">
    <text evidence="2 7">Isoprenoid biosynthesis; isopentenyl diphosphate biosynthesis via DXP pathway; isopentenyl diphosphate from 1-deoxy-D-xylulose 5-phosphate: step 2/6.</text>
</comment>